<feature type="compositionally biased region" description="Acidic residues" evidence="2">
    <location>
        <begin position="506"/>
        <end position="518"/>
    </location>
</feature>
<feature type="repeat" description="WD" evidence="1">
    <location>
        <begin position="215"/>
        <end position="247"/>
    </location>
</feature>
<proteinExistence type="predicted"/>
<name>A8P423_COPC7</name>
<dbReference type="VEuPathDB" id="FungiDB:CC1G_07852"/>
<organism evidence="4 5">
    <name type="scientific">Coprinopsis cinerea (strain Okayama-7 / 130 / ATCC MYA-4618 / FGSC 9003)</name>
    <name type="common">Inky cap fungus</name>
    <name type="synonym">Hormographiella aspergillata</name>
    <dbReference type="NCBI Taxonomy" id="240176"/>
    <lineage>
        <taxon>Eukaryota</taxon>
        <taxon>Fungi</taxon>
        <taxon>Dikarya</taxon>
        <taxon>Basidiomycota</taxon>
        <taxon>Agaricomycotina</taxon>
        <taxon>Agaricomycetes</taxon>
        <taxon>Agaricomycetidae</taxon>
        <taxon>Agaricales</taxon>
        <taxon>Agaricineae</taxon>
        <taxon>Psathyrellaceae</taxon>
        <taxon>Coprinopsis</taxon>
    </lineage>
</organism>
<feature type="region of interest" description="Disordered" evidence="2">
    <location>
        <begin position="339"/>
        <end position="368"/>
    </location>
</feature>
<evidence type="ECO:0000259" key="3">
    <source>
        <dbReference type="Pfam" id="PF10313"/>
    </source>
</evidence>
<feature type="compositionally biased region" description="Acidic residues" evidence="2">
    <location>
        <begin position="571"/>
        <end position="580"/>
    </location>
</feature>
<dbReference type="InterPro" id="IPR019417">
    <property type="entry name" value="DUF2415"/>
</dbReference>
<feature type="compositionally biased region" description="Polar residues" evidence="2">
    <location>
        <begin position="657"/>
        <end position="674"/>
    </location>
</feature>
<evidence type="ECO:0000313" key="5">
    <source>
        <dbReference type="Proteomes" id="UP000001861"/>
    </source>
</evidence>
<feature type="compositionally biased region" description="Basic residues" evidence="2">
    <location>
        <begin position="595"/>
        <end position="609"/>
    </location>
</feature>
<reference evidence="4 5" key="1">
    <citation type="journal article" date="2010" name="Proc. Natl. Acad. Sci. U.S.A.">
        <title>Insights into evolution of multicellular fungi from the assembled chromosomes of the mushroom Coprinopsis cinerea (Coprinus cinereus).</title>
        <authorList>
            <person name="Stajich J.E."/>
            <person name="Wilke S.K."/>
            <person name="Ahren D."/>
            <person name="Au C.H."/>
            <person name="Birren B.W."/>
            <person name="Borodovsky M."/>
            <person name="Burns C."/>
            <person name="Canback B."/>
            <person name="Casselton L.A."/>
            <person name="Cheng C.K."/>
            <person name="Deng J."/>
            <person name="Dietrich F.S."/>
            <person name="Fargo D.C."/>
            <person name="Farman M.L."/>
            <person name="Gathman A.C."/>
            <person name="Goldberg J."/>
            <person name="Guigo R."/>
            <person name="Hoegger P.J."/>
            <person name="Hooker J.B."/>
            <person name="Huggins A."/>
            <person name="James T.Y."/>
            <person name="Kamada T."/>
            <person name="Kilaru S."/>
            <person name="Kodira C."/>
            <person name="Kues U."/>
            <person name="Kupfer D."/>
            <person name="Kwan H.S."/>
            <person name="Lomsadze A."/>
            <person name="Li W."/>
            <person name="Lilly W.W."/>
            <person name="Ma L.J."/>
            <person name="Mackey A.J."/>
            <person name="Manning G."/>
            <person name="Martin F."/>
            <person name="Muraguchi H."/>
            <person name="Natvig D.O."/>
            <person name="Palmerini H."/>
            <person name="Ramesh M.A."/>
            <person name="Rehmeyer C.J."/>
            <person name="Roe B.A."/>
            <person name="Shenoy N."/>
            <person name="Stanke M."/>
            <person name="Ter-Hovhannisyan V."/>
            <person name="Tunlid A."/>
            <person name="Velagapudi R."/>
            <person name="Vision T.J."/>
            <person name="Zeng Q."/>
            <person name="Zolan M.E."/>
            <person name="Pukkila P.J."/>
        </authorList>
    </citation>
    <scope>NUCLEOTIDE SEQUENCE [LARGE SCALE GENOMIC DNA]</scope>
    <source>
        <strain evidence="5">Okayama-7 / 130 / ATCC MYA-4618 / FGSC 9003</strain>
    </source>
</reference>
<feature type="compositionally biased region" description="Polar residues" evidence="2">
    <location>
        <begin position="466"/>
        <end position="475"/>
    </location>
</feature>
<dbReference type="Proteomes" id="UP000001861">
    <property type="component" value="Unassembled WGS sequence"/>
</dbReference>
<feature type="compositionally biased region" description="Basic and acidic residues" evidence="2">
    <location>
        <begin position="554"/>
        <end position="570"/>
    </location>
</feature>
<dbReference type="eggNOG" id="KOG4532">
    <property type="taxonomic scope" value="Eukaryota"/>
</dbReference>
<dbReference type="OrthoDB" id="64353at2759"/>
<dbReference type="EMBL" id="AACS02000004">
    <property type="protein sequence ID" value="EAU83170.2"/>
    <property type="molecule type" value="Genomic_DNA"/>
</dbReference>
<dbReference type="InterPro" id="IPR001680">
    <property type="entry name" value="WD40_rpt"/>
</dbReference>
<sequence length="767" mass="84164">MIGHVQLRDLLICPKEPGVVNYVQREAIVEQNINAPHSVPRTVAELDFIPNSLTSLPVGTDDVLIAAGGQEADIHISYHTPSPTKRKTLWSINERLAGSINNSVLLTSLSLTSSNESSVEPRVGVSNNDFTIRFYDVPIRSQSLKRARKTGQVLKEVGSLKLDVPINHCDSNQVYLHSITGGARISFSHINTLSLPPPDYPPYALPPPSLAASFSTAFSADGMKFVVASQEGIVAIWDVRSSKPMKVFQTDRSRGLSTGMAGNGNASGWLSDDPWAWTRGRSRAPGWSVRNVKFGGAYGSEIMAFTEHTSQVHLVDARTFETHDIIQIPAACHKSRLTASTSVPNGTPPHRASRFLHPPSSVPYPLRRLPTNPRFSNALLSFLSPSSSDASPSAHSPVPGSPRLVVSSPPLPQSQGSSSNTPPRTPALVQALGDTFRIQSSYSPPASIGDSTWRTLHGVGARRPSDPTQTATSGVSGDRSQEAERERERLRVRGRDRDDRDREREEEMEADGYDEDDIVVIPPLGDRDVESEVHALLRMHGIASRQSSSSLRADAMREDDGDDEDRRSRYEDDDDDDDDDRNTGSAHADFEYRVRPRRHRRPRYSRRITPHGDESDCLSSRGPSRAPSPGPSSVPFSAYQIGWPLTPRESPSRAGTPRSTTSLRSSVAATTGHVSSRMDVDGDEDSDLEMNEVDEVEEEMRENEEIEDEGGRNCKDDIEIIYEDDLDLAGICFDSTGGRMYVASTKSVAEWKVRGAEKGWWAGGSWA</sequence>
<dbReference type="AlphaFoldDB" id="A8P423"/>
<evidence type="ECO:0000256" key="1">
    <source>
        <dbReference type="PROSITE-ProRule" id="PRU00221"/>
    </source>
</evidence>
<dbReference type="OMA" id="TIGHVQL"/>
<dbReference type="InParanoid" id="A8P423"/>
<evidence type="ECO:0000256" key="2">
    <source>
        <dbReference type="SAM" id="MobiDB-lite"/>
    </source>
</evidence>
<feature type="compositionally biased region" description="Polar residues" evidence="2">
    <location>
        <begin position="440"/>
        <end position="454"/>
    </location>
</feature>
<feature type="compositionally biased region" description="Low complexity" evidence="2">
    <location>
        <begin position="386"/>
        <end position="419"/>
    </location>
</feature>
<keyword evidence="1" id="KW-0853">WD repeat</keyword>
<protein>
    <recommendedName>
        <fullName evidence="3">DUF2415 domain-containing protein</fullName>
    </recommendedName>
</protein>
<dbReference type="KEGG" id="cci:CC1G_07852"/>
<feature type="domain" description="DUF2415" evidence="3">
    <location>
        <begin position="288"/>
        <end position="326"/>
    </location>
</feature>
<dbReference type="InterPro" id="IPR036322">
    <property type="entry name" value="WD40_repeat_dom_sf"/>
</dbReference>
<dbReference type="Pfam" id="PF10313">
    <property type="entry name" value="DUF2415"/>
    <property type="match status" value="1"/>
</dbReference>
<dbReference type="PROSITE" id="PS50082">
    <property type="entry name" value="WD_REPEATS_2"/>
    <property type="match status" value="1"/>
</dbReference>
<keyword evidence="5" id="KW-1185">Reference proteome</keyword>
<dbReference type="SUPFAM" id="SSF50978">
    <property type="entry name" value="WD40 repeat-like"/>
    <property type="match status" value="1"/>
</dbReference>
<gene>
    <name evidence="4" type="ORF">CC1G_07852</name>
</gene>
<dbReference type="InterPro" id="IPR015943">
    <property type="entry name" value="WD40/YVTN_repeat-like_dom_sf"/>
</dbReference>
<dbReference type="STRING" id="240176.A8P423"/>
<dbReference type="Gene3D" id="2.130.10.10">
    <property type="entry name" value="YVTN repeat-like/Quinoprotein amine dehydrogenase"/>
    <property type="match status" value="1"/>
</dbReference>
<dbReference type="RefSeq" id="XP_001838661.2">
    <property type="nucleotide sequence ID" value="XM_001838609.2"/>
</dbReference>
<feature type="region of interest" description="Disordered" evidence="2">
    <location>
        <begin position="543"/>
        <end position="686"/>
    </location>
</feature>
<comment type="caution">
    <text evidence="4">The sequence shown here is derived from an EMBL/GenBank/DDBJ whole genome shotgun (WGS) entry which is preliminary data.</text>
</comment>
<evidence type="ECO:0000313" key="4">
    <source>
        <dbReference type="EMBL" id="EAU83170.2"/>
    </source>
</evidence>
<feature type="region of interest" description="Disordered" evidence="2">
    <location>
        <begin position="440"/>
        <end position="520"/>
    </location>
</feature>
<dbReference type="GeneID" id="6015254"/>
<dbReference type="PANTHER" id="PTHR43991">
    <property type="entry name" value="WD REPEAT PROTEIN (AFU_ORTHOLOGUE AFUA_8G05640)-RELATED"/>
    <property type="match status" value="1"/>
</dbReference>
<accession>A8P423</accession>
<dbReference type="PANTHER" id="PTHR43991:SF9">
    <property type="entry name" value="DUF2415 DOMAIN-CONTAINING PROTEIN"/>
    <property type="match status" value="1"/>
</dbReference>
<dbReference type="HOGENOM" id="CLU_005870_0_0_1"/>
<feature type="compositionally biased region" description="Basic and acidic residues" evidence="2">
    <location>
        <begin position="479"/>
        <end position="505"/>
    </location>
</feature>
<feature type="region of interest" description="Disordered" evidence="2">
    <location>
        <begin position="386"/>
        <end position="427"/>
    </location>
</feature>